<keyword evidence="1" id="KW-0812">Transmembrane</keyword>
<feature type="transmembrane region" description="Helical" evidence="1">
    <location>
        <begin position="101"/>
        <end position="120"/>
    </location>
</feature>
<keyword evidence="1" id="KW-0472">Membrane</keyword>
<feature type="transmembrane region" description="Helical" evidence="1">
    <location>
        <begin position="62"/>
        <end position="89"/>
    </location>
</feature>
<dbReference type="Proteomes" id="UP000228945">
    <property type="component" value="Chromosome"/>
</dbReference>
<feature type="transmembrane region" description="Helical" evidence="1">
    <location>
        <begin position="25"/>
        <end position="50"/>
    </location>
</feature>
<organism evidence="2 3">
    <name type="scientific">Caulobacter mirabilis</name>
    <dbReference type="NCBI Taxonomy" id="69666"/>
    <lineage>
        <taxon>Bacteria</taxon>
        <taxon>Pseudomonadati</taxon>
        <taxon>Pseudomonadota</taxon>
        <taxon>Alphaproteobacteria</taxon>
        <taxon>Caulobacterales</taxon>
        <taxon>Caulobacteraceae</taxon>
        <taxon>Caulobacter</taxon>
    </lineage>
</organism>
<keyword evidence="1" id="KW-1133">Transmembrane helix</keyword>
<reference evidence="2 3" key="1">
    <citation type="submission" date="2017-10" db="EMBL/GenBank/DDBJ databases">
        <title>Genome sequence of Caulobacter mirabilis FWC38.</title>
        <authorList>
            <person name="Fiebig A."/>
            <person name="Crosson S."/>
        </authorList>
    </citation>
    <scope>NUCLEOTIDE SEQUENCE [LARGE SCALE GENOMIC DNA]</scope>
    <source>
        <strain evidence="2 3">FWC 38</strain>
    </source>
</reference>
<keyword evidence="3" id="KW-1185">Reference proteome</keyword>
<feature type="transmembrane region" description="Helical" evidence="1">
    <location>
        <begin position="126"/>
        <end position="142"/>
    </location>
</feature>
<evidence type="ECO:0000313" key="2">
    <source>
        <dbReference type="EMBL" id="ATQ42672.1"/>
    </source>
</evidence>
<dbReference type="AlphaFoldDB" id="A0A2D2AXE4"/>
<accession>A0A2D2AXE4</accession>
<proteinExistence type="predicted"/>
<sequence length="145" mass="15103">MSETPAPEAPADPARDARKRYWRTVAVFALAGPYIGLAISLFIMAVVGLTRGQPIGSLLSGLAGLAVISAVFAIPVAGLPGFLTGLVAAQMQRRGTAMRRYYALTGAVGALTALAIPIILRSPPEFWIFAGAGTALICAHLTRAR</sequence>
<dbReference type="RefSeq" id="WP_099621926.1">
    <property type="nucleotide sequence ID" value="NZ_CP024201.1"/>
</dbReference>
<name>A0A2D2AXE4_9CAUL</name>
<protein>
    <submittedName>
        <fullName evidence="2">Uncharacterized protein</fullName>
    </submittedName>
</protein>
<dbReference type="EMBL" id="CP024201">
    <property type="protein sequence ID" value="ATQ42672.1"/>
    <property type="molecule type" value="Genomic_DNA"/>
</dbReference>
<evidence type="ECO:0000256" key="1">
    <source>
        <dbReference type="SAM" id="Phobius"/>
    </source>
</evidence>
<evidence type="ECO:0000313" key="3">
    <source>
        <dbReference type="Proteomes" id="UP000228945"/>
    </source>
</evidence>
<gene>
    <name evidence="2" type="ORF">CSW64_09740</name>
</gene>
<dbReference type="KEGG" id="cmb:CSW64_09740"/>